<protein>
    <submittedName>
        <fullName evidence="6">MYND finger family protein</fullName>
    </submittedName>
</protein>
<evidence type="ECO:0000313" key="7">
    <source>
        <dbReference type="Proteomes" id="UP000799764"/>
    </source>
</evidence>
<dbReference type="AlphaFoldDB" id="A0A9P4UBT9"/>
<dbReference type="Proteomes" id="UP000799764">
    <property type="component" value="Unassembled WGS sequence"/>
</dbReference>
<feature type="domain" description="MYND-type" evidence="4">
    <location>
        <begin position="28"/>
        <end position="61"/>
    </location>
</feature>
<feature type="domain" description="DUF4470" evidence="5">
    <location>
        <begin position="100"/>
        <end position="197"/>
    </location>
</feature>
<evidence type="ECO:0000259" key="4">
    <source>
        <dbReference type="Pfam" id="PF01753"/>
    </source>
</evidence>
<dbReference type="InterPro" id="IPR027974">
    <property type="entry name" value="DUF4470"/>
</dbReference>
<dbReference type="SUPFAM" id="SSF144232">
    <property type="entry name" value="HIT/MYND zinc finger-like"/>
    <property type="match status" value="1"/>
</dbReference>
<dbReference type="GO" id="GO:0008270">
    <property type="term" value="F:zinc ion binding"/>
    <property type="evidence" value="ECO:0007669"/>
    <property type="project" value="UniProtKB-KW"/>
</dbReference>
<sequence length="578" mass="65977">MASEVAAFFHPALCANTRHEVDGKASPCQNAPALICKNCKLVQYCSADCQSAHRVHHNVNCKSPFMKETWSPSWIRNNRTPAFYVHSGPPVTMFGARKYLWGNIPALGILNVVKNEGVTDVVHRDLNVLFAASGDIRNLVKTVTTIPDAYDGTWKAVINDRDFDVVGRNIILLMTALSYTAEVATPIMIHLWYSALIPSCMLHCLQVDILPLIEDVCGKVKDKSPDNILAKTFKLTGGDLRVALRKAEWSRLADLFNVRGGLTSEKATAIRQRNTMAPEREDYVDRALLDFSPVQRELVMHFRRTGVLIPFGSSQDKFDTPNPTFFQGSEWPMKDDANPFWGWERSDWIKNVQTAEADELGALFFYLRDTLHEFCLRIQKMKSTVWAFNEDASHLPKHVDGSKFDRIEISNICDRGYMGPESCVRTFGPMLKDKGENSKASLLMLFMNATPEENHVQPSYLKQQAFGSSMIRLNRLWPVDKTSMKRQMMNENAFMQSADFISRISCHDMFLDFDKLFQPMLKETNRYAIANGMRVKNKPTIIDKWPYRVSDTMTKKEFDDRRASGLMGYERYVELERV</sequence>
<evidence type="ECO:0000256" key="1">
    <source>
        <dbReference type="ARBA" id="ARBA00022723"/>
    </source>
</evidence>
<accession>A0A9P4UBT9</accession>
<comment type="caution">
    <text evidence="6">The sequence shown here is derived from an EMBL/GenBank/DDBJ whole genome shotgun (WGS) entry which is preliminary data.</text>
</comment>
<reference evidence="6" key="1">
    <citation type="journal article" date="2020" name="Stud. Mycol.">
        <title>101 Dothideomycetes genomes: a test case for predicting lifestyles and emergence of pathogens.</title>
        <authorList>
            <person name="Haridas S."/>
            <person name="Albert R."/>
            <person name="Binder M."/>
            <person name="Bloem J."/>
            <person name="Labutti K."/>
            <person name="Salamov A."/>
            <person name="Andreopoulos B."/>
            <person name="Baker S."/>
            <person name="Barry K."/>
            <person name="Bills G."/>
            <person name="Bluhm B."/>
            <person name="Cannon C."/>
            <person name="Castanera R."/>
            <person name="Culley D."/>
            <person name="Daum C."/>
            <person name="Ezra D."/>
            <person name="Gonzalez J."/>
            <person name="Henrissat B."/>
            <person name="Kuo A."/>
            <person name="Liang C."/>
            <person name="Lipzen A."/>
            <person name="Lutzoni F."/>
            <person name="Magnuson J."/>
            <person name="Mondo S."/>
            <person name="Nolan M."/>
            <person name="Ohm R."/>
            <person name="Pangilinan J."/>
            <person name="Park H.-J."/>
            <person name="Ramirez L."/>
            <person name="Alfaro M."/>
            <person name="Sun H."/>
            <person name="Tritt A."/>
            <person name="Yoshinaga Y."/>
            <person name="Zwiers L.-H."/>
            <person name="Turgeon B."/>
            <person name="Goodwin S."/>
            <person name="Spatafora J."/>
            <person name="Crous P."/>
            <person name="Grigoriev I."/>
        </authorList>
    </citation>
    <scope>NUCLEOTIDE SEQUENCE</scope>
    <source>
        <strain evidence="6">CBS 690.94</strain>
    </source>
</reference>
<gene>
    <name evidence="6" type="ORF">P171DRAFT_494833</name>
</gene>
<keyword evidence="7" id="KW-1185">Reference proteome</keyword>
<dbReference type="InterPro" id="IPR002893">
    <property type="entry name" value="Znf_MYND"/>
</dbReference>
<dbReference type="OrthoDB" id="5282002at2759"/>
<evidence type="ECO:0000259" key="5">
    <source>
        <dbReference type="Pfam" id="PF14737"/>
    </source>
</evidence>
<organism evidence="6 7">
    <name type="scientific">Karstenula rhodostoma CBS 690.94</name>
    <dbReference type="NCBI Taxonomy" id="1392251"/>
    <lineage>
        <taxon>Eukaryota</taxon>
        <taxon>Fungi</taxon>
        <taxon>Dikarya</taxon>
        <taxon>Ascomycota</taxon>
        <taxon>Pezizomycotina</taxon>
        <taxon>Dothideomycetes</taxon>
        <taxon>Pleosporomycetidae</taxon>
        <taxon>Pleosporales</taxon>
        <taxon>Massarineae</taxon>
        <taxon>Didymosphaeriaceae</taxon>
        <taxon>Karstenula</taxon>
    </lineage>
</organism>
<evidence type="ECO:0000256" key="3">
    <source>
        <dbReference type="ARBA" id="ARBA00022833"/>
    </source>
</evidence>
<dbReference type="Gene3D" id="6.10.140.2220">
    <property type="match status" value="1"/>
</dbReference>
<dbReference type="Pfam" id="PF14737">
    <property type="entry name" value="DUF4470"/>
    <property type="match status" value="1"/>
</dbReference>
<dbReference type="Pfam" id="PF01753">
    <property type="entry name" value="zf-MYND"/>
    <property type="match status" value="1"/>
</dbReference>
<keyword evidence="1" id="KW-0479">Metal-binding</keyword>
<dbReference type="EMBL" id="MU001501">
    <property type="protein sequence ID" value="KAF2444501.1"/>
    <property type="molecule type" value="Genomic_DNA"/>
</dbReference>
<name>A0A9P4UBT9_9PLEO</name>
<keyword evidence="3" id="KW-0862">Zinc</keyword>
<keyword evidence="2" id="KW-0863">Zinc-finger</keyword>
<evidence type="ECO:0000256" key="2">
    <source>
        <dbReference type="ARBA" id="ARBA00022771"/>
    </source>
</evidence>
<evidence type="ECO:0000313" key="6">
    <source>
        <dbReference type="EMBL" id="KAF2444501.1"/>
    </source>
</evidence>
<proteinExistence type="predicted"/>